<reference evidence="2 3" key="1">
    <citation type="submission" date="2019-08" db="EMBL/GenBank/DDBJ databases">
        <title>Draft genome sequences of two oriental melons (Cucumis melo L. var makuwa).</title>
        <authorList>
            <person name="Kwon S.-Y."/>
        </authorList>
    </citation>
    <scope>NUCLEOTIDE SEQUENCE [LARGE SCALE GENOMIC DNA]</scope>
    <source>
        <strain evidence="3">cv. Chang Bougi</strain>
        <tissue evidence="2">Leaf</tissue>
    </source>
</reference>
<accession>A0A5D3CWF9</accession>
<dbReference type="InterPro" id="IPR013103">
    <property type="entry name" value="RVT_2"/>
</dbReference>
<dbReference type="Pfam" id="PF07727">
    <property type="entry name" value="RVT_2"/>
    <property type="match status" value="1"/>
</dbReference>
<organism evidence="2 3">
    <name type="scientific">Cucumis melo var. makuwa</name>
    <name type="common">Oriental melon</name>
    <dbReference type="NCBI Taxonomy" id="1194695"/>
    <lineage>
        <taxon>Eukaryota</taxon>
        <taxon>Viridiplantae</taxon>
        <taxon>Streptophyta</taxon>
        <taxon>Embryophyta</taxon>
        <taxon>Tracheophyta</taxon>
        <taxon>Spermatophyta</taxon>
        <taxon>Magnoliopsida</taxon>
        <taxon>eudicotyledons</taxon>
        <taxon>Gunneridae</taxon>
        <taxon>Pentapetalae</taxon>
        <taxon>rosids</taxon>
        <taxon>fabids</taxon>
        <taxon>Cucurbitales</taxon>
        <taxon>Cucurbitaceae</taxon>
        <taxon>Benincaseae</taxon>
        <taxon>Cucumis</taxon>
    </lineage>
</organism>
<feature type="domain" description="Reverse transcriptase Ty1/copia-type" evidence="1">
    <location>
        <begin position="2"/>
        <end position="126"/>
    </location>
</feature>
<dbReference type="Proteomes" id="UP000321947">
    <property type="component" value="Unassembled WGS sequence"/>
</dbReference>
<dbReference type="AlphaFoldDB" id="A0A5D3CWF9"/>
<evidence type="ECO:0000313" key="2">
    <source>
        <dbReference type="EMBL" id="TYK15862.1"/>
    </source>
</evidence>
<sequence length="128" mass="14860">MLKSIRILLSIATFYDYEIWKMDVKTAFLNGNLEESIFMSQLEGFITQGQEQKVCKLNRSIYGLKQASRSWNIRFDIVIKSYGFDQNVDEPCVYKKINKEKVAFLVLYVDDIFLIGNDVDTLLTLKLG</sequence>
<protein>
    <submittedName>
        <fullName evidence="2">Gag/pol protein</fullName>
    </submittedName>
</protein>
<gene>
    <name evidence="2" type="ORF">E5676_scaffold637G00390</name>
</gene>
<dbReference type="InterPro" id="IPR043502">
    <property type="entry name" value="DNA/RNA_pol_sf"/>
</dbReference>
<dbReference type="EMBL" id="SSTD01008459">
    <property type="protein sequence ID" value="TYK15862.1"/>
    <property type="molecule type" value="Genomic_DNA"/>
</dbReference>
<name>A0A5D3CWF9_CUCMM</name>
<evidence type="ECO:0000259" key="1">
    <source>
        <dbReference type="Pfam" id="PF07727"/>
    </source>
</evidence>
<proteinExistence type="predicted"/>
<evidence type="ECO:0000313" key="3">
    <source>
        <dbReference type="Proteomes" id="UP000321947"/>
    </source>
</evidence>
<dbReference type="SUPFAM" id="SSF56672">
    <property type="entry name" value="DNA/RNA polymerases"/>
    <property type="match status" value="1"/>
</dbReference>
<comment type="caution">
    <text evidence="2">The sequence shown here is derived from an EMBL/GenBank/DDBJ whole genome shotgun (WGS) entry which is preliminary data.</text>
</comment>